<dbReference type="OrthoDB" id="5429740at2759"/>
<feature type="region of interest" description="Disordered" evidence="6">
    <location>
        <begin position="498"/>
        <end position="521"/>
    </location>
</feature>
<sequence>MPGGIHAPIEEILKWPTPNYINPVTRPNTMFVVACICGPITFAMLMARLWVRIFHQRNPGWDDWLVIAGTIPTIACTVLFPLATHNGFDRHLWDINLFQDPQKVVIARKYVLAILCIFCTASGLIKISILLFYRRLSDRVVSKRFRWATWLTIGFIAGSTIALTLAPIFGCDPISAFWDQANFSKLSKGYKYHCFDEGADVFAATVISTFQDLITAILPTFLYWNLRIPIRQKIALFGIFALGYGVAALGALRAYYSWQIYYATYDVTWVTWDMFLVTMLELHVGCFCANAPTLKVFFKHYFHDKLTSSAKRSNGSGQINQKISELSGTQSSKSSAGVLKEKVSIFFSKNGSSHSRGGYLSEPHEEITVDAHGGVQVQKDVQVAYSPALTIGTRPTRRDLRESTDTTDMICAQYYDDIELGRYTTGRNSQVSSLNSQGILEDVDIEALPAMPQTPRSPRSMRSLMAFHHQSPFSRSSEHTVWPGWPLPATIAEEIHDDTSRSQLHPPRSTSVRKPQWQTWT</sequence>
<feature type="transmembrane region" description="Helical" evidence="7">
    <location>
        <begin position="145"/>
        <end position="169"/>
    </location>
</feature>
<evidence type="ECO:0000313" key="9">
    <source>
        <dbReference type="EMBL" id="KAF9697496.1"/>
    </source>
</evidence>
<dbReference type="InterPro" id="IPR049326">
    <property type="entry name" value="Rhodopsin_dom_fungi"/>
</dbReference>
<feature type="transmembrane region" description="Helical" evidence="7">
    <location>
        <begin position="30"/>
        <end position="51"/>
    </location>
</feature>
<dbReference type="Pfam" id="PF20684">
    <property type="entry name" value="Fung_rhodopsin"/>
    <property type="match status" value="1"/>
</dbReference>
<dbReference type="InterPro" id="IPR052337">
    <property type="entry name" value="SAT4-like"/>
</dbReference>
<evidence type="ECO:0000259" key="8">
    <source>
        <dbReference type="Pfam" id="PF20684"/>
    </source>
</evidence>
<comment type="similarity">
    <text evidence="5">Belongs to the SAT4 family.</text>
</comment>
<keyword evidence="2 7" id="KW-0812">Transmembrane</keyword>
<feature type="transmembrane region" description="Helical" evidence="7">
    <location>
        <begin position="201"/>
        <end position="222"/>
    </location>
</feature>
<dbReference type="GO" id="GO:0016020">
    <property type="term" value="C:membrane"/>
    <property type="evidence" value="ECO:0007669"/>
    <property type="project" value="UniProtKB-SubCell"/>
</dbReference>
<proteinExistence type="inferred from homology"/>
<feature type="transmembrane region" description="Helical" evidence="7">
    <location>
        <begin position="276"/>
        <end position="298"/>
    </location>
</feature>
<feature type="region of interest" description="Disordered" evidence="6">
    <location>
        <begin position="309"/>
        <end position="328"/>
    </location>
</feature>
<name>A0A8H7J874_9PLEO</name>
<feature type="transmembrane region" description="Helical" evidence="7">
    <location>
        <begin position="234"/>
        <end position="256"/>
    </location>
</feature>
<feature type="domain" description="Rhodopsin" evidence="8">
    <location>
        <begin position="47"/>
        <end position="299"/>
    </location>
</feature>
<evidence type="ECO:0000256" key="3">
    <source>
        <dbReference type="ARBA" id="ARBA00022989"/>
    </source>
</evidence>
<evidence type="ECO:0000256" key="1">
    <source>
        <dbReference type="ARBA" id="ARBA00004141"/>
    </source>
</evidence>
<protein>
    <recommendedName>
        <fullName evidence="8">Rhodopsin domain-containing protein</fullName>
    </recommendedName>
</protein>
<feature type="transmembrane region" description="Helical" evidence="7">
    <location>
        <begin position="63"/>
        <end position="83"/>
    </location>
</feature>
<dbReference type="PANTHER" id="PTHR33048:SF129">
    <property type="entry name" value="INTEGRAL MEMBRANE PROTEIN-RELATED"/>
    <property type="match status" value="1"/>
</dbReference>
<evidence type="ECO:0000256" key="5">
    <source>
        <dbReference type="ARBA" id="ARBA00038359"/>
    </source>
</evidence>
<evidence type="ECO:0000256" key="2">
    <source>
        <dbReference type="ARBA" id="ARBA00022692"/>
    </source>
</evidence>
<evidence type="ECO:0000313" key="10">
    <source>
        <dbReference type="Proteomes" id="UP000651452"/>
    </source>
</evidence>
<dbReference type="PANTHER" id="PTHR33048">
    <property type="entry name" value="PTH11-LIKE INTEGRAL MEMBRANE PROTEIN (AFU_ORTHOLOGUE AFUA_5G11245)"/>
    <property type="match status" value="1"/>
</dbReference>
<evidence type="ECO:0000256" key="7">
    <source>
        <dbReference type="SAM" id="Phobius"/>
    </source>
</evidence>
<keyword evidence="3 7" id="KW-1133">Transmembrane helix</keyword>
<reference evidence="9" key="1">
    <citation type="submission" date="2018-12" db="EMBL/GenBank/DDBJ databases">
        <authorList>
            <person name="Syme R.A."/>
            <person name="Farfan-Caceres L."/>
            <person name="Lichtenzveig J."/>
        </authorList>
    </citation>
    <scope>NUCLEOTIDE SEQUENCE</scope>
    <source>
        <strain evidence="9">Al4</strain>
    </source>
</reference>
<keyword evidence="4 7" id="KW-0472">Membrane</keyword>
<comment type="caution">
    <text evidence="9">The sequence shown here is derived from an EMBL/GenBank/DDBJ whole genome shotgun (WGS) entry which is preliminary data.</text>
</comment>
<accession>A0A8H7J874</accession>
<evidence type="ECO:0000256" key="4">
    <source>
        <dbReference type="ARBA" id="ARBA00023136"/>
    </source>
</evidence>
<evidence type="ECO:0000256" key="6">
    <source>
        <dbReference type="SAM" id="MobiDB-lite"/>
    </source>
</evidence>
<dbReference type="EMBL" id="RZGK01000007">
    <property type="protein sequence ID" value="KAF9697496.1"/>
    <property type="molecule type" value="Genomic_DNA"/>
</dbReference>
<dbReference type="AlphaFoldDB" id="A0A8H7J874"/>
<gene>
    <name evidence="9" type="ORF">EKO04_004194</name>
</gene>
<keyword evidence="10" id="KW-1185">Reference proteome</keyword>
<feature type="transmembrane region" description="Helical" evidence="7">
    <location>
        <begin position="110"/>
        <end position="133"/>
    </location>
</feature>
<dbReference type="Proteomes" id="UP000651452">
    <property type="component" value="Unassembled WGS sequence"/>
</dbReference>
<comment type="subcellular location">
    <subcellularLocation>
        <location evidence="1">Membrane</location>
        <topology evidence="1">Multi-pass membrane protein</topology>
    </subcellularLocation>
</comment>
<feature type="compositionally biased region" description="Polar residues" evidence="6">
    <location>
        <begin position="508"/>
        <end position="521"/>
    </location>
</feature>
<organism evidence="9 10">
    <name type="scientific">Ascochyta lentis</name>
    <dbReference type="NCBI Taxonomy" id="205686"/>
    <lineage>
        <taxon>Eukaryota</taxon>
        <taxon>Fungi</taxon>
        <taxon>Dikarya</taxon>
        <taxon>Ascomycota</taxon>
        <taxon>Pezizomycotina</taxon>
        <taxon>Dothideomycetes</taxon>
        <taxon>Pleosporomycetidae</taxon>
        <taxon>Pleosporales</taxon>
        <taxon>Pleosporineae</taxon>
        <taxon>Didymellaceae</taxon>
        <taxon>Ascochyta</taxon>
    </lineage>
</organism>
<reference evidence="9" key="2">
    <citation type="submission" date="2020-09" db="EMBL/GenBank/DDBJ databases">
        <title>Reference genome assembly for Australian Ascochyta lentis isolate Al4.</title>
        <authorList>
            <person name="Lee R.C."/>
            <person name="Farfan-Caceres L.M."/>
            <person name="Debler J.W."/>
            <person name="Williams A.H."/>
            <person name="Henares B.M."/>
        </authorList>
    </citation>
    <scope>NUCLEOTIDE SEQUENCE</scope>
    <source>
        <strain evidence="9">Al4</strain>
    </source>
</reference>